<keyword evidence="4" id="KW-1185">Reference proteome</keyword>
<evidence type="ECO:0008006" key="5">
    <source>
        <dbReference type="Google" id="ProtNLM"/>
    </source>
</evidence>
<evidence type="ECO:0000313" key="2">
    <source>
        <dbReference type="EMBL" id="KAB1201685.1"/>
    </source>
</evidence>
<gene>
    <name evidence="2" type="ORF">CJ030_MR0G000301</name>
    <name evidence="3" type="ORF">CJ030_MR7G000334</name>
</gene>
<feature type="region of interest" description="Disordered" evidence="1">
    <location>
        <begin position="274"/>
        <end position="293"/>
    </location>
</feature>
<comment type="caution">
    <text evidence="3">The sequence shown here is derived from an EMBL/GenBank/DDBJ whole genome shotgun (WGS) entry which is preliminary data.</text>
</comment>
<proteinExistence type="predicted"/>
<accession>A0A6A1V4G0</accession>
<protein>
    <recommendedName>
        <fullName evidence="5">RNase H type-1 domain-containing protein</fullName>
    </recommendedName>
</protein>
<evidence type="ECO:0000313" key="3">
    <source>
        <dbReference type="EMBL" id="KAB1207692.1"/>
    </source>
</evidence>
<dbReference type="EMBL" id="RXIC02000029">
    <property type="protein sequence ID" value="KAB1201685.1"/>
    <property type="molecule type" value="Genomic_DNA"/>
</dbReference>
<evidence type="ECO:0000256" key="1">
    <source>
        <dbReference type="SAM" id="MobiDB-lite"/>
    </source>
</evidence>
<reference evidence="3 4" key="2">
    <citation type="journal article" date="2019" name="Plant Biotechnol. J.">
        <title>The red bayberry genome and genetic basis of sex determination.</title>
        <authorList>
            <person name="Jia H.M."/>
            <person name="Jia H.J."/>
            <person name="Cai Q.L."/>
            <person name="Wang Y."/>
            <person name="Zhao H.B."/>
            <person name="Yang W.F."/>
            <person name="Wang G.Y."/>
            <person name="Li Y.H."/>
            <person name="Zhan D.L."/>
            <person name="Shen Y.T."/>
            <person name="Niu Q.F."/>
            <person name="Chang L."/>
            <person name="Qiu J."/>
            <person name="Zhao L."/>
            <person name="Xie H.B."/>
            <person name="Fu W.Y."/>
            <person name="Jin J."/>
            <person name="Li X.W."/>
            <person name="Jiao Y."/>
            <person name="Zhou C.C."/>
            <person name="Tu T."/>
            <person name="Chai C.Y."/>
            <person name="Gao J.L."/>
            <person name="Fan L.J."/>
            <person name="van de Weg E."/>
            <person name="Wang J.Y."/>
            <person name="Gao Z.S."/>
        </authorList>
    </citation>
    <scope>NUCLEOTIDE SEQUENCE [LARGE SCALE GENOMIC DNA]</scope>
    <source>
        <tissue evidence="3">Leaves</tissue>
    </source>
</reference>
<sequence>MVVPCETEEARIQKICDRIEAQREVVGEKSIFYNYLMGPVSISGIPEHKAEDEPRQKQLEETQLQVRAKPDIWKESVWLLNVNQAVHKGKFPDALELAKETARRLTDLSKAWEEKNGASRKWGAPEKDQWKVNCYVAVPRDNLYFAAICRDCSGRLLNAWTEGESEIMEIRKSFTEHTQWRPNWVPRECNEVAHRLAQWCAKDDVFSVLNLNVIPSNVLREVGTDYACSTGCTALEKASATAFNGEVKLILERIDRKDCASEFAAQPCYKNSALHPPSRPKARNTEGNLNFGA</sequence>
<evidence type="ECO:0000313" key="4">
    <source>
        <dbReference type="Proteomes" id="UP000516437"/>
    </source>
</evidence>
<dbReference type="EMBL" id="RXIC02000025">
    <property type="protein sequence ID" value="KAB1207692.1"/>
    <property type="molecule type" value="Genomic_DNA"/>
</dbReference>
<reference evidence="3" key="3">
    <citation type="submission" date="2019-09" db="EMBL/GenBank/DDBJ databases">
        <authorList>
            <person name="Gao Z."/>
        </authorList>
    </citation>
    <scope>NUCLEOTIDE SEQUENCE</scope>
    <source>
        <tissue evidence="3">Leaves</tissue>
    </source>
</reference>
<name>A0A6A1V4G0_9ROSI</name>
<reference evidence="3" key="1">
    <citation type="submission" date="2018-07" db="EMBL/GenBank/DDBJ databases">
        <authorList>
            <person name="Gao Z.-S."/>
            <person name="Jia H.-M."/>
            <person name="Jia H.-J."/>
            <person name="Cai Q.-L."/>
            <person name="Wang Y."/>
            <person name="Zhao H.-B."/>
        </authorList>
    </citation>
    <scope>NUCLEOTIDE SEQUENCE</scope>
    <source>
        <tissue evidence="3">Leaves</tissue>
    </source>
</reference>
<dbReference type="Proteomes" id="UP000516437">
    <property type="component" value="Chromosome 7"/>
</dbReference>
<organism evidence="3 4">
    <name type="scientific">Morella rubra</name>
    <name type="common">Chinese bayberry</name>
    <dbReference type="NCBI Taxonomy" id="262757"/>
    <lineage>
        <taxon>Eukaryota</taxon>
        <taxon>Viridiplantae</taxon>
        <taxon>Streptophyta</taxon>
        <taxon>Embryophyta</taxon>
        <taxon>Tracheophyta</taxon>
        <taxon>Spermatophyta</taxon>
        <taxon>Magnoliopsida</taxon>
        <taxon>eudicotyledons</taxon>
        <taxon>Gunneridae</taxon>
        <taxon>Pentapetalae</taxon>
        <taxon>rosids</taxon>
        <taxon>fabids</taxon>
        <taxon>Fagales</taxon>
        <taxon>Myricaceae</taxon>
        <taxon>Morella</taxon>
    </lineage>
</organism>
<dbReference type="AlphaFoldDB" id="A0A6A1V4G0"/>